<evidence type="ECO:0000313" key="1">
    <source>
        <dbReference type="EMBL" id="KAG0409778.1"/>
    </source>
</evidence>
<comment type="caution">
    <text evidence="1">The sequence shown here is derived from an EMBL/GenBank/DDBJ whole genome shotgun (WGS) entry which is preliminary data.</text>
</comment>
<name>A0AC60NRP4_IXOPE</name>
<dbReference type="EMBL" id="JABSTQ010011593">
    <property type="protein sequence ID" value="KAG0409778.1"/>
    <property type="molecule type" value="Genomic_DNA"/>
</dbReference>
<evidence type="ECO:0000313" key="2">
    <source>
        <dbReference type="Proteomes" id="UP000805193"/>
    </source>
</evidence>
<keyword evidence="2" id="KW-1185">Reference proteome</keyword>
<protein>
    <submittedName>
        <fullName evidence="1">Uncharacterized protein</fullName>
    </submittedName>
</protein>
<dbReference type="Proteomes" id="UP000805193">
    <property type="component" value="Unassembled WGS sequence"/>
</dbReference>
<reference evidence="1 2" key="1">
    <citation type="journal article" date="2020" name="Cell">
        <title>Large-Scale Comparative Analyses of Tick Genomes Elucidate Their Genetic Diversity and Vector Capacities.</title>
        <authorList>
            <consortium name="Tick Genome and Microbiome Consortium (TIGMIC)"/>
            <person name="Jia N."/>
            <person name="Wang J."/>
            <person name="Shi W."/>
            <person name="Du L."/>
            <person name="Sun Y."/>
            <person name="Zhan W."/>
            <person name="Jiang J.F."/>
            <person name="Wang Q."/>
            <person name="Zhang B."/>
            <person name="Ji P."/>
            <person name="Bell-Sakyi L."/>
            <person name="Cui X.M."/>
            <person name="Yuan T.T."/>
            <person name="Jiang B.G."/>
            <person name="Yang W.F."/>
            <person name="Lam T.T."/>
            <person name="Chang Q.C."/>
            <person name="Ding S.J."/>
            <person name="Wang X.J."/>
            <person name="Zhu J.G."/>
            <person name="Ruan X.D."/>
            <person name="Zhao L."/>
            <person name="Wei J.T."/>
            <person name="Ye R.Z."/>
            <person name="Que T.C."/>
            <person name="Du C.H."/>
            <person name="Zhou Y.H."/>
            <person name="Cheng J.X."/>
            <person name="Dai P.F."/>
            <person name="Guo W.B."/>
            <person name="Han X.H."/>
            <person name="Huang E.J."/>
            <person name="Li L.F."/>
            <person name="Wei W."/>
            <person name="Gao Y.C."/>
            <person name="Liu J.Z."/>
            <person name="Shao H.Z."/>
            <person name="Wang X."/>
            <person name="Wang C.C."/>
            <person name="Yang T.C."/>
            <person name="Huo Q.B."/>
            <person name="Li W."/>
            <person name="Chen H.Y."/>
            <person name="Chen S.E."/>
            <person name="Zhou L.G."/>
            <person name="Ni X.B."/>
            <person name="Tian J.H."/>
            <person name="Sheng Y."/>
            <person name="Liu T."/>
            <person name="Pan Y.S."/>
            <person name="Xia L.Y."/>
            <person name="Li J."/>
            <person name="Zhao F."/>
            <person name="Cao W.C."/>
        </authorList>
    </citation>
    <scope>NUCLEOTIDE SEQUENCE [LARGE SCALE GENOMIC DNA]</scope>
    <source>
        <strain evidence="1">Iper-2018</strain>
    </source>
</reference>
<gene>
    <name evidence="1" type="ORF">HPB47_013107</name>
</gene>
<accession>A0AC60NRP4</accession>
<organism evidence="1 2">
    <name type="scientific">Ixodes persulcatus</name>
    <name type="common">Taiga tick</name>
    <dbReference type="NCBI Taxonomy" id="34615"/>
    <lineage>
        <taxon>Eukaryota</taxon>
        <taxon>Metazoa</taxon>
        <taxon>Ecdysozoa</taxon>
        <taxon>Arthropoda</taxon>
        <taxon>Chelicerata</taxon>
        <taxon>Arachnida</taxon>
        <taxon>Acari</taxon>
        <taxon>Parasitiformes</taxon>
        <taxon>Ixodida</taxon>
        <taxon>Ixodoidea</taxon>
        <taxon>Ixodidae</taxon>
        <taxon>Ixodinae</taxon>
        <taxon>Ixodes</taxon>
    </lineage>
</organism>
<sequence length="306" mass="33969">MDRLKRKRTVRRSRNTKLINELEIALQSATIDVDSVNALSNRLLSSNEEMRKVKGGEFRQSLRCSYRAGRAHHKQVEVDFPRGENRGGLSPYDLVQGKTLLEVGTGPTMNNVLSASRQFKDIVLRDMVDANRVELEKWLNGKEDALDCSFRAEMVASLEGCSDVKKRAFELAERTRQAIRKVIPCDVLEPGVLPDQHLETFDAVLCCNCLEAATQDHAPFRLATCNVAGLVKPGGLLILAGFDRGEKEYPVGNEVFPMAELNGDVIKQALADAGLKVEVHQTKMYDGPDRDAVGRRFAFVAAARKA</sequence>
<proteinExistence type="predicted"/>